<keyword evidence="2 6" id="KW-0732">Signal</keyword>
<name>C0L972_COILA</name>
<evidence type="ECO:0000313" key="7">
    <source>
        <dbReference type="EMBL" id="ACN58178.1"/>
    </source>
</evidence>
<dbReference type="AlphaFoldDB" id="C0L972"/>
<keyword evidence="4" id="KW-0758">Storage protein</keyword>
<evidence type="ECO:0000256" key="3">
    <source>
        <dbReference type="ARBA" id="ARBA00022737"/>
    </source>
</evidence>
<keyword evidence="3" id="KW-0677">Repeat</keyword>
<dbReference type="InterPro" id="IPR052508">
    <property type="entry name" value="Maize_Zein_Storage"/>
</dbReference>
<dbReference type="GO" id="GO:0045735">
    <property type="term" value="F:nutrient reservoir activity"/>
    <property type="evidence" value="ECO:0007669"/>
    <property type="project" value="UniProtKB-KW"/>
</dbReference>
<keyword evidence="5" id="KW-0708">Seed storage protein</keyword>
<protein>
    <submittedName>
        <fullName evidence="7">Alpha-coixin 8</fullName>
    </submittedName>
</protein>
<dbReference type="EMBL" id="FJ669141">
    <property type="protein sequence ID" value="ACN58178.1"/>
    <property type="molecule type" value="mRNA"/>
</dbReference>
<dbReference type="PANTHER" id="PTHR48244:SF2">
    <property type="entry name" value="ZEIN-ALPHA 19C2"/>
    <property type="match status" value="1"/>
</dbReference>
<feature type="signal peptide" evidence="6">
    <location>
        <begin position="1"/>
        <end position="21"/>
    </location>
</feature>
<evidence type="ECO:0000256" key="6">
    <source>
        <dbReference type="SAM" id="SignalP"/>
    </source>
</evidence>
<proteinExistence type="evidence at transcript level"/>
<comment type="similarity">
    <text evidence="1">Belongs to the zein family.</text>
</comment>
<reference evidence="7" key="2">
    <citation type="submission" date="2009-01" db="EMBL/GenBank/DDBJ databases">
        <authorList>
            <person name="Lin L.-J."/>
            <person name="Tzen J.T.C."/>
        </authorList>
    </citation>
    <scope>NUCLEOTIDE SEQUENCE</scope>
</reference>
<dbReference type="InterPro" id="IPR002530">
    <property type="entry name" value="Zein"/>
</dbReference>
<dbReference type="PANTHER" id="PTHR48244">
    <property type="entry name" value="ZEIN-ALPHA A20-RELATED"/>
    <property type="match status" value="1"/>
</dbReference>
<dbReference type="Pfam" id="PF01559">
    <property type="entry name" value="Zein"/>
    <property type="match status" value="1"/>
</dbReference>
<feature type="chain" id="PRO_5002900159" evidence="6">
    <location>
        <begin position="22"/>
        <end position="242"/>
    </location>
</feature>
<evidence type="ECO:0000256" key="4">
    <source>
        <dbReference type="ARBA" id="ARBA00022761"/>
    </source>
</evidence>
<accession>C0L972</accession>
<evidence type="ECO:0000256" key="5">
    <source>
        <dbReference type="ARBA" id="ARBA00023129"/>
    </source>
</evidence>
<reference evidence="7" key="1">
    <citation type="journal article" date="2009" name="J. Agric. Food Chem.">
        <title>Molecular cloning, mass spectrometric identification, and nutritional evaluation of 10 coixins in adlay ( Coix lachryma-jobi L.).</title>
        <authorList>
            <person name="Lin L.J."/>
            <person name="Hsiao E.S."/>
            <person name="Tseng H.S."/>
            <person name="Chung M.C."/>
            <person name="Chua A.C."/>
            <person name="Kuo M.E."/>
            <person name="Tzen J.T."/>
        </authorList>
    </citation>
    <scope>NUCLEOTIDE SEQUENCE</scope>
</reference>
<evidence type="ECO:0000256" key="1">
    <source>
        <dbReference type="ARBA" id="ARBA00005777"/>
    </source>
</evidence>
<sequence length="242" mass="26577">MAPQIFSLLMLLVLCASAATATIIPQCSQRPLLPPFLPSVTTSICENQILQPYRLQEAIAESILRSSPLFAQQPLALLQQLPLVNFLAQNIRAQQLQQLVLPAISQVAMANLAAYSQQQQFLPFNQQANLVAYSQQQQFLPFNQLANLIAYSQQQQFLSFNQLVAVNPAAYLQQQQLLLPFSQLAAASPAAFLPQQQLLSFYPQALANAASIQLQQLLPLIQLALRNPAASCQQPIVGAALF</sequence>
<evidence type="ECO:0000256" key="2">
    <source>
        <dbReference type="ARBA" id="ARBA00022729"/>
    </source>
</evidence>
<organism evidence="7">
    <name type="scientific">Coix lacryma-jobi</name>
    <name type="common">Job's tears</name>
    <dbReference type="NCBI Taxonomy" id="4505"/>
    <lineage>
        <taxon>Eukaryota</taxon>
        <taxon>Viridiplantae</taxon>
        <taxon>Streptophyta</taxon>
        <taxon>Embryophyta</taxon>
        <taxon>Tracheophyta</taxon>
        <taxon>Spermatophyta</taxon>
        <taxon>Magnoliopsida</taxon>
        <taxon>Liliopsida</taxon>
        <taxon>Poales</taxon>
        <taxon>Poaceae</taxon>
        <taxon>PACMAD clade</taxon>
        <taxon>Panicoideae</taxon>
        <taxon>Andropogonodae</taxon>
        <taxon>Andropogoneae</taxon>
        <taxon>Rottboelliinae</taxon>
        <taxon>Coix</taxon>
    </lineage>
</organism>